<name>A0A6B0UIN4_IXORI</name>
<reference evidence="2" key="1">
    <citation type="submission" date="2019-12" db="EMBL/GenBank/DDBJ databases">
        <title>An insight into the sialome of adult female Ixodes ricinus ticks feeding for 6 days.</title>
        <authorList>
            <person name="Perner J."/>
            <person name="Ribeiro J.M.C."/>
        </authorList>
    </citation>
    <scope>NUCLEOTIDE SEQUENCE</scope>
    <source>
        <strain evidence="2">Semi-engorged</strain>
        <tissue evidence="2">Salivary glands</tissue>
    </source>
</reference>
<keyword evidence="1" id="KW-0732">Signal</keyword>
<evidence type="ECO:0000313" key="2">
    <source>
        <dbReference type="EMBL" id="MXU89203.1"/>
    </source>
</evidence>
<protein>
    <submittedName>
        <fullName evidence="2">Putative secreted protein</fullName>
    </submittedName>
</protein>
<dbReference type="EMBL" id="GIFC01007120">
    <property type="protein sequence ID" value="MXU89203.1"/>
    <property type="molecule type" value="Transcribed_RNA"/>
</dbReference>
<sequence>MVRRATLLLFVLPGVLKSHLTCRSSRRNLSLRVTFSRCSIQAMRQSQLNLFPVRLMSNDSSSRLLKSWMVRQVNVISSFNARSTVTRSGAPRNILAGRILRRLFDK</sequence>
<dbReference type="AlphaFoldDB" id="A0A6B0UIN4"/>
<organism evidence="2">
    <name type="scientific">Ixodes ricinus</name>
    <name type="common">Common tick</name>
    <name type="synonym">Acarus ricinus</name>
    <dbReference type="NCBI Taxonomy" id="34613"/>
    <lineage>
        <taxon>Eukaryota</taxon>
        <taxon>Metazoa</taxon>
        <taxon>Ecdysozoa</taxon>
        <taxon>Arthropoda</taxon>
        <taxon>Chelicerata</taxon>
        <taxon>Arachnida</taxon>
        <taxon>Acari</taxon>
        <taxon>Parasitiformes</taxon>
        <taxon>Ixodida</taxon>
        <taxon>Ixodoidea</taxon>
        <taxon>Ixodidae</taxon>
        <taxon>Ixodinae</taxon>
        <taxon>Ixodes</taxon>
    </lineage>
</organism>
<proteinExistence type="predicted"/>
<accession>A0A6B0UIN4</accession>
<evidence type="ECO:0000256" key="1">
    <source>
        <dbReference type="SAM" id="SignalP"/>
    </source>
</evidence>
<feature type="signal peptide" evidence="1">
    <location>
        <begin position="1"/>
        <end position="17"/>
    </location>
</feature>
<feature type="chain" id="PRO_5025580599" evidence="1">
    <location>
        <begin position="18"/>
        <end position="106"/>
    </location>
</feature>